<reference evidence="2 3" key="1">
    <citation type="submission" date="2018-05" db="EMBL/GenBank/DDBJ databases">
        <title>Draft genome of Methanospirillum stamsii Pt1.</title>
        <authorList>
            <person name="Dueholm M.S."/>
            <person name="Nielsen P.H."/>
            <person name="Bakmann L.F."/>
            <person name="Otzen D.E."/>
        </authorList>
    </citation>
    <scope>NUCLEOTIDE SEQUENCE [LARGE SCALE GENOMIC DNA]</scope>
    <source>
        <strain evidence="2 3">Pt1</strain>
    </source>
</reference>
<accession>A0A2V2NHG0</accession>
<keyword evidence="3" id="KW-1185">Reference proteome</keyword>
<dbReference type="PANTHER" id="PTHR35601:SF1">
    <property type="entry name" value="TOXIN RELE"/>
    <property type="match status" value="1"/>
</dbReference>
<evidence type="ECO:0000313" key="3">
    <source>
        <dbReference type="Proteomes" id="UP000245934"/>
    </source>
</evidence>
<evidence type="ECO:0000313" key="2">
    <source>
        <dbReference type="EMBL" id="PWR75041.1"/>
    </source>
</evidence>
<proteinExistence type="predicted"/>
<dbReference type="InterPro" id="IPR035093">
    <property type="entry name" value="RelE/ParE_toxin_dom_sf"/>
</dbReference>
<protein>
    <submittedName>
        <fullName evidence="2">Type II toxin-antitoxin system RelE/ParE family toxin</fullName>
    </submittedName>
</protein>
<dbReference type="Gene3D" id="3.30.2310.20">
    <property type="entry name" value="RelE-like"/>
    <property type="match status" value="1"/>
</dbReference>
<dbReference type="InterPro" id="IPR007712">
    <property type="entry name" value="RelE/ParE_toxin"/>
</dbReference>
<dbReference type="PANTHER" id="PTHR35601">
    <property type="entry name" value="TOXIN RELE"/>
    <property type="match status" value="1"/>
</dbReference>
<evidence type="ECO:0000256" key="1">
    <source>
        <dbReference type="ARBA" id="ARBA00022649"/>
    </source>
</evidence>
<dbReference type="GeneID" id="97611070"/>
<dbReference type="SUPFAM" id="SSF143011">
    <property type="entry name" value="RelE-like"/>
    <property type="match status" value="1"/>
</dbReference>
<organism evidence="2 3">
    <name type="scientific">Methanospirillum stamsii</name>
    <dbReference type="NCBI Taxonomy" id="1277351"/>
    <lineage>
        <taxon>Archaea</taxon>
        <taxon>Methanobacteriati</taxon>
        <taxon>Methanobacteriota</taxon>
        <taxon>Stenosarchaea group</taxon>
        <taxon>Methanomicrobia</taxon>
        <taxon>Methanomicrobiales</taxon>
        <taxon>Methanospirillaceae</taxon>
        <taxon>Methanospirillum</taxon>
    </lineage>
</organism>
<dbReference type="RefSeq" id="WP_109940472.1">
    <property type="nucleotide sequence ID" value="NZ_CP176366.1"/>
</dbReference>
<keyword evidence="1" id="KW-1277">Toxin-antitoxin system</keyword>
<dbReference type="EMBL" id="QGMZ01000014">
    <property type="protein sequence ID" value="PWR75041.1"/>
    <property type="molecule type" value="Genomic_DNA"/>
</dbReference>
<dbReference type="Pfam" id="PF05016">
    <property type="entry name" value="ParE_toxin"/>
    <property type="match status" value="1"/>
</dbReference>
<dbReference type="Proteomes" id="UP000245934">
    <property type="component" value="Unassembled WGS sequence"/>
</dbReference>
<gene>
    <name evidence="2" type="ORF">DLD82_07440</name>
</gene>
<sequence>MHYRVFFSDEAELNLKRLQRDVAIRIRDKIKWLEKVNNPRKYLRKVEGIPDVPTYRYRIGDYRAFLTFEDDKLIIIVIEIGKRENIYSK</sequence>
<comment type="caution">
    <text evidence="2">The sequence shown here is derived from an EMBL/GenBank/DDBJ whole genome shotgun (WGS) entry which is preliminary data.</text>
</comment>
<name>A0A2V2NHG0_9EURY</name>
<dbReference type="OrthoDB" id="97626at2157"/>
<dbReference type="AlphaFoldDB" id="A0A2V2NHG0"/>